<gene>
    <name evidence="5" type="ORF">VFH_I336760</name>
</gene>
<feature type="repeat" description="PPR" evidence="3">
    <location>
        <begin position="386"/>
        <end position="420"/>
    </location>
</feature>
<comment type="similarity">
    <text evidence="1">Belongs to the PPR family. P subfamily.</text>
</comment>
<dbReference type="NCBIfam" id="TIGR00756">
    <property type="entry name" value="PPR"/>
    <property type="match status" value="8"/>
</dbReference>
<dbReference type="PANTHER" id="PTHR47936:SF1">
    <property type="entry name" value="PENTATRICOPEPTIDE REPEAT-CONTAINING PROTEIN GUN1, CHLOROPLASTIC"/>
    <property type="match status" value="1"/>
</dbReference>
<feature type="repeat" description="PPR" evidence="3">
    <location>
        <begin position="596"/>
        <end position="630"/>
    </location>
</feature>
<dbReference type="Pfam" id="PF01145">
    <property type="entry name" value="Band_7"/>
    <property type="match status" value="1"/>
</dbReference>
<evidence type="ECO:0000256" key="2">
    <source>
        <dbReference type="ARBA" id="ARBA00022737"/>
    </source>
</evidence>
<dbReference type="InterPro" id="IPR002885">
    <property type="entry name" value="PPR_rpt"/>
</dbReference>
<dbReference type="Pfam" id="PF12854">
    <property type="entry name" value="PPR_1"/>
    <property type="match status" value="2"/>
</dbReference>
<dbReference type="Gene3D" id="3.30.479.30">
    <property type="entry name" value="Band 7 domain"/>
    <property type="match status" value="1"/>
</dbReference>
<proteinExistence type="inferred from homology"/>
<dbReference type="Proteomes" id="UP001157006">
    <property type="component" value="Chromosome 1L"/>
</dbReference>
<keyword evidence="6" id="KW-1185">Reference proteome</keyword>
<name>A0AAV0YU97_VICFA</name>
<dbReference type="Gene3D" id="1.25.40.10">
    <property type="entry name" value="Tetratricopeptide repeat domain"/>
    <property type="match status" value="6"/>
</dbReference>
<dbReference type="PROSITE" id="PS51375">
    <property type="entry name" value="PPR"/>
    <property type="match status" value="9"/>
</dbReference>
<feature type="repeat" description="PPR" evidence="3">
    <location>
        <begin position="246"/>
        <end position="280"/>
    </location>
</feature>
<feature type="repeat" description="PPR" evidence="3">
    <location>
        <begin position="316"/>
        <end position="350"/>
    </location>
</feature>
<accession>A0AAV0YU97</accession>
<feature type="repeat" description="PPR" evidence="3">
    <location>
        <begin position="281"/>
        <end position="315"/>
    </location>
</feature>
<evidence type="ECO:0000259" key="4">
    <source>
        <dbReference type="SMART" id="SM00244"/>
    </source>
</evidence>
<evidence type="ECO:0000313" key="5">
    <source>
        <dbReference type="EMBL" id="CAI8588204.1"/>
    </source>
</evidence>
<organism evidence="5 6">
    <name type="scientific">Vicia faba</name>
    <name type="common">Broad bean</name>
    <name type="synonym">Faba vulgaris</name>
    <dbReference type="NCBI Taxonomy" id="3906"/>
    <lineage>
        <taxon>Eukaryota</taxon>
        <taxon>Viridiplantae</taxon>
        <taxon>Streptophyta</taxon>
        <taxon>Embryophyta</taxon>
        <taxon>Tracheophyta</taxon>
        <taxon>Spermatophyta</taxon>
        <taxon>Magnoliopsida</taxon>
        <taxon>eudicotyledons</taxon>
        <taxon>Gunneridae</taxon>
        <taxon>Pentapetalae</taxon>
        <taxon>rosids</taxon>
        <taxon>fabids</taxon>
        <taxon>Fabales</taxon>
        <taxon>Fabaceae</taxon>
        <taxon>Papilionoideae</taxon>
        <taxon>50 kb inversion clade</taxon>
        <taxon>NPAAA clade</taxon>
        <taxon>Hologalegina</taxon>
        <taxon>IRL clade</taxon>
        <taxon>Fabeae</taxon>
        <taxon>Vicia</taxon>
    </lineage>
</organism>
<dbReference type="GO" id="GO:0009507">
    <property type="term" value="C:chloroplast"/>
    <property type="evidence" value="ECO:0007669"/>
    <property type="project" value="TreeGrafter"/>
</dbReference>
<dbReference type="SMART" id="SM00244">
    <property type="entry name" value="PHB"/>
    <property type="match status" value="1"/>
</dbReference>
<keyword evidence="2" id="KW-0677">Repeat</keyword>
<dbReference type="InterPro" id="IPR011990">
    <property type="entry name" value="TPR-like_helical_dom_sf"/>
</dbReference>
<feature type="repeat" description="PPR" evidence="3">
    <location>
        <begin position="526"/>
        <end position="560"/>
    </location>
</feature>
<evidence type="ECO:0000256" key="1">
    <source>
        <dbReference type="ARBA" id="ARBA00007626"/>
    </source>
</evidence>
<dbReference type="GO" id="GO:0031930">
    <property type="term" value="P:mitochondria-nucleus signaling pathway"/>
    <property type="evidence" value="ECO:0007669"/>
    <property type="project" value="TreeGrafter"/>
</dbReference>
<reference evidence="5 6" key="1">
    <citation type="submission" date="2023-01" db="EMBL/GenBank/DDBJ databases">
        <authorList>
            <person name="Kreplak J."/>
        </authorList>
    </citation>
    <scope>NUCLEOTIDE SEQUENCE [LARGE SCALE GENOMIC DNA]</scope>
</reference>
<evidence type="ECO:0000313" key="6">
    <source>
        <dbReference type="Proteomes" id="UP001157006"/>
    </source>
</evidence>
<feature type="repeat" description="PPR" evidence="3">
    <location>
        <begin position="491"/>
        <end position="525"/>
    </location>
</feature>
<dbReference type="Pfam" id="PF01535">
    <property type="entry name" value="PPR"/>
    <property type="match status" value="2"/>
</dbReference>
<dbReference type="SUPFAM" id="SSF117892">
    <property type="entry name" value="Band 7/SPFH domain"/>
    <property type="match status" value="1"/>
</dbReference>
<dbReference type="GO" id="GO:0010019">
    <property type="term" value="P:chloroplast-nucleus signaling pathway"/>
    <property type="evidence" value="ECO:0007669"/>
    <property type="project" value="TreeGrafter"/>
</dbReference>
<dbReference type="EMBL" id="OX451736">
    <property type="protein sequence ID" value="CAI8588204.1"/>
    <property type="molecule type" value="Genomic_DNA"/>
</dbReference>
<feature type="repeat" description="PPR" evidence="3">
    <location>
        <begin position="561"/>
        <end position="595"/>
    </location>
</feature>
<sequence length="856" mass="98732">MAVKCLLRSRVHFQQPRFFRFYSPNSSALMLEDETPNFNAPVPKTPPKLSRLVVKVFKSLNWGVAREVKFKGLVQSHGFYHSINSFRIIIHTYALAGMSLEVFILLRDIVEYYKEQNRDAFELFSVLLDSPHHVKSSVVVSDALMKVFASNSMLEHACYVFVNARDVGIEPNIMSCNFLLKCLVEANRVDGVRWFFEDLKKFGPKMNIHTYTIMMNFYCRDVGCSADIRRASEILGKIYRSGETPTVVTYSTYIKGLCKVGCVEVALKLICDLHRKNLPFNSHCLNAVIYGFCQRGAIDEASIVLEEMKNSVILPDVYSYSILVDAFCKNGYDKRAIDLMTDMKLYGIKPSIVSYTSLIRSLFKNRPMQSLMNIFQEISASGCKYDQIMYETLVDGFCRKGDMDSAIHLLEEMSGNNFAPSAFSYCSLIRGFYKLRQFTNALKIYGIMQKRGFWPDTITCNHILSIHCRKHEFNVALALSQKFQEHGVNLNPYSYNEFIHKLCRESFPEKALQLLPLMLKRNVLPEVVNYSTLITGFVKHSNSKKAVVLFTRMTKVGITFNVRTYTFLMDQCIRNCKRRLAYYLFEEMKERGVYPDQKAYNTLIVAFCNAEEMIMAQALYYEMLREGCSPDVALSRLPLYPVGRSDILNSGKCNDPRKTNWIGSVKRVKHDFSRPRAFARCEVGSFSRLLRRIGKWVKLWDATNWWIQLNVKCETKTKDNVFVNVVASVQYRTVADKASDAFYKLTNKREQIQSYVFDVIRASVPKLEPDTSLSRRMIAKAVEDELEKAMLTYAYDIVQTLIVDIEPDVNVKRAMNEINAAARMRTRLHTRKPKQKRYCRSRKLSPSIYWDSVLGM</sequence>
<dbReference type="AlphaFoldDB" id="A0AAV0YU97"/>
<evidence type="ECO:0000256" key="3">
    <source>
        <dbReference type="PROSITE-ProRule" id="PRU00708"/>
    </source>
</evidence>
<feature type="domain" description="Band 7" evidence="4">
    <location>
        <begin position="676"/>
        <end position="819"/>
    </location>
</feature>
<feature type="repeat" description="PPR" evidence="3">
    <location>
        <begin position="421"/>
        <end position="455"/>
    </location>
</feature>
<dbReference type="PANTHER" id="PTHR47936">
    <property type="entry name" value="PPR_LONG DOMAIN-CONTAINING PROTEIN"/>
    <property type="match status" value="1"/>
</dbReference>
<protein>
    <recommendedName>
        <fullName evidence="4">Band 7 domain-containing protein</fullName>
    </recommendedName>
</protein>
<dbReference type="Pfam" id="PF13041">
    <property type="entry name" value="PPR_2"/>
    <property type="match status" value="4"/>
</dbReference>
<dbReference type="InterPro" id="IPR036013">
    <property type="entry name" value="Band_7/SPFH_dom_sf"/>
</dbReference>
<dbReference type="InterPro" id="IPR001107">
    <property type="entry name" value="Band_7"/>
</dbReference>